<name>A0A6A6XTU2_9PLEO</name>
<dbReference type="PRINTS" id="PR00385">
    <property type="entry name" value="P450"/>
</dbReference>
<dbReference type="Proteomes" id="UP000799757">
    <property type="component" value="Unassembled WGS sequence"/>
</dbReference>
<evidence type="ECO:0000313" key="9">
    <source>
        <dbReference type="Proteomes" id="UP000799757"/>
    </source>
</evidence>
<gene>
    <name evidence="8" type="ORF">K505DRAFT_387743</name>
</gene>
<dbReference type="GO" id="GO:0004497">
    <property type="term" value="F:monooxygenase activity"/>
    <property type="evidence" value="ECO:0007669"/>
    <property type="project" value="UniProtKB-KW"/>
</dbReference>
<evidence type="ECO:0000256" key="7">
    <source>
        <dbReference type="RuleBase" id="RU000461"/>
    </source>
</evidence>
<organism evidence="8 9">
    <name type="scientific">Melanomma pulvis-pyrius CBS 109.77</name>
    <dbReference type="NCBI Taxonomy" id="1314802"/>
    <lineage>
        <taxon>Eukaryota</taxon>
        <taxon>Fungi</taxon>
        <taxon>Dikarya</taxon>
        <taxon>Ascomycota</taxon>
        <taxon>Pezizomycotina</taxon>
        <taxon>Dothideomycetes</taxon>
        <taxon>Pleosporomycetidae</taxon>
        <taxon>Pleosporales</taxon>
        <taxon>Melanommataceae</taxon>
        <taxon>Melanomma</taxon>
    </lineage>
</organism>
<dbReference type="CDD" id="cd11058">
    <property type="entry name" value="CYP60B-like"/>
    <property type="match status" value="1"/>
</dbReference>
<proteinExistence type="inferred from homology"/>
<dbReference type="GO" id="GO:0020037">
    <property type="term" value="F:heme binding"/>
    <property type="evidence" value="ECO:0007669"/>
    <property type="project" value="InterPro"/>
</dbReference>
<comment type="cofactor">
    <cofactor evidence="1 6">
        <name>heme</name>
        <dbReference type="ChEBI" id="CHEBI:30413"/>
    </cofactor>
</comment>
<dbReference type="AlphaFoldDB" id="A0A6A6XTU2"/>
<dbReference type="InterPro" id="IPR036396">
    <property type="entry name" value="Cyt_P450_sf"/>
</dbReference>
<dbReference type="PANTHER" id="PTHR24305">
    <property type="entry name" value="CYTOCHROME P450"/>
    <property type="match status" value="1"/>
</dbReference>
<keyword evidence="5 6" id="KW-0408">Iron</keyword>
<dbReference type="InterPro" id="IPR017972">
    <property type="entry name" value="Cyt_P450_CS"/>
</dbReference>
<dbReference type="PRINTS" id="PR00463">
    <property type="entry name" value="EP450I"/>
</dbReference>
<keyword evidence="7 8" id="KW-0503">Monooxygenase</keyword>
<evidence type="ECO:0000256" key="5">
    <source>
        <dbReference type="ARBA" id="ARBA00023004"/>
    </source>
</evidence>
<sequence>MFYNVYLHPLRKYPGPKLYACSIIPITRQRLRGRALIVVTALHKKYGPVVRLAPNELSYIDIQAWKDVYGHRKPGQLVWRKDPAQAGPEEAGTPGIFRSEGQEHTQLKKVFNHAFSDKALRDQEDLIRTHCKTLVSVLLKRAEKQKVNPSAAEATIDMVKFWNFATFDIMGDLTFGEPLDLLVNSEYTPWVYAMIGHVKSISLMHAIARWPILAAGMKALLPASIKKLREDHFNFCVERVEKRIALKTARPDFWSLIVEAGTQREINKAQLYATMSDFMFAGTETTATALSGITFLLCQNPEKMTKLVKEIRQYKVFEELNLTTLQNLPFLNACCDEALRLYPPVPVGNMRLAPKGGSFVMGSYVPEGTTVELAQFSAYHCEYNFKNPESFAPERFLPDPPKEYASDSKGMLNPFGVGPRACIGRNLAMHAFRMLFVTLVWHFDVSLVNPNLDWLNQEVHELWEKNPLPVKLDIVHNQERNTC</sequence>
<dbReference type="EMBL" id="MU001761">
    <property type="protein sequence ID" value="KAF2799643.1"/>
    <property type="molecule type" value="Genomic_DNA"/>
</dbReference>
<evidence type="ECO:0000256" key="6">
    <source>
        <dbReference type="PIRSR" id="PIRSR602401-1"/>
    </source>
</evidence>
<keyword evidence="4 6" id="KW-0479">Metal-binding</keyword>
<evidence type="ECO:0000313" key="8">
    <source>
        <dbReference type="EMBL" id="KAF2799643.1"/>
    </source>
</evidence>
<dbReference type="SUPFAM" id="SSF48264">
    <property type="entry name" value="Cytochrome P450"/>
    <property type="match status" value="1"/>
</dbReference>
<keyword evidence="7" id="KW-0560">Oxidoreductase</keyword>
<keyword evidence="9" id="KW-1185">Reference proteome</keyword>
<evidence type="ECO:0000256" key="2">
    <source>
        <dbReference type="ARBA" id="ARBA00010617"/>
    </source>
</evidence>
<comment type="similarity">
    <text evidence="2 7">Belongs to the cytochrome P450 family.</text>
</comment>
<dbReference type="InterPro" id="IPR001128">
    <property type="entry name" value="Cyt_P450"/>
</dbReference>
<dbReference type="InterPro" id="IPR050121">
    <property type="entry name" value="Cytochrome_P450_monoxygenase"/>
</dbReference>
<dbReference type="PANTHER" id="PTHR24305:SF210">
    <property type="entry name" value="CYTOCHROME P450 MONOOXYGENASE ASQL-RELATED"/>
    <property type="match status" value="1"/>
</dbReference>
<dbReference type="Pfam" id="PF00067">
    <property type="entry name" value="p450"/>
    <property type="match status" value="1"/>
</dbReference>
<accession>A0A6A6XTU2</accession>
<dbReference type="OrthoDB" id="1470350at2759"/>
<keyword evidence="3 6" id="KW-0349">Heme</keyword>
<dbReference type="GO" id="GO:0005506">
    <property type="term" value="F:iron ion binding"/>
    <property type="evidence" value="ECO:0007669"/>
    <property type="project" value="InterPro"/>
</dbReference>
<feature type="binding site" description="axial binding residue" evidence="6">
    <location>
        <position position="422"/>
    </location>
    <ligand>
        <name>heme</name>
        <dbReference type="ChEBI" id="CHEBI:30413"/>
    </ligand>
    <ligandPart>
        <name>Fe</name>
        <dbReference type="ChEBI" id="CHEBI:18248"/>
    </ligandPart>
</feature>
<dbReference type="PROSITE" id="PS00086">
    <property type="entry name" value="CYTOCHROME_P450"/>
    <property type="match status" value="1"/>
</dbReference>
<evidence type="ECO:0000256" key="1">
    <source>
        <dbReference type="ARBA" id="ARBA00001971"/>
    </source>
</evidence>
<evidence type="ECO:0000256" key="4">
    <source>
        <dbReference type="ARBA" id="ARBA00022723"/>
    </source>
</evidence>
<evidence type="ECO:0000256" key="3">
    <source>
        <dbReference type="ARBA" id="ARBA00022617"/>
    </source>
</evidence>
<reference evidence="8" key="1">
    <citation type="journal article" date="2020" name="Stud. Mycol.">
        <title>101 Dothideomycetes genomes: a test case for predicting lifestyles and emergence of pathogens.</title>
        <authorList>
            <person name="Haridas S."/>
            <person name="Albert R."/>
            <person name="Binder M."/>
            <person name="Bloem J."/>
            <person name="Labutti K."/>
            <person name="Salamov A."/>
            <person name="Andreopoulos B."/>
            <person name="Baker S."/>
            <person name="Barry K."/>
            <person name="Bills G."/>
            <person name="Bluhm B."/>
            <person name="Cannon C."/>
            <person name="Castanera R."/>
            <person name="Culley D."/>
            <person name="Daum C."/>
            <person name="Ezra D."/>
            <person name="Gonzalez J."/>
            <person name="Henrissat B."/>
            <person name="Kuo A."/>
            <person name="Liang C."/>
            <person name="Lipzen A."/>
            <person name="Lutzoni F."/>
            <person name="Magnuson J."/>
            <person name="Mondo S."/>
            <person name="Nolan M."/>
            <person name="Ohm R."/>
            <person name="Pangilinan J."/>
            <person name="Park H.-J."/>
            <person name="Ramirez L."/>
            <person name="Alfaro M."/>
            <person name="Sun H."/>
            <person name="Tritt A."/>
            <person name="Yoshinaga Y."/>
            <person name="Zwiers L.-H."/>
            <person name="Turgeon B."/>
            <person name="Goodwin S."/>
            <person name="Spatafora J."/>
            <person name="Crous P."/>
            <person name="Grigoriev I."/>
        </authorList>
    </citation>
    <scope>NUCLEOTIDE SEQUENCE</scope>
    <source>
        <strain evidence="8">CBS 109.77</strain>
    </source>
</reference>
<dbReference type="Gene3D" id="1.10.630.10">
    <property type="entry name" value="Cytochrome P450"/>
    <property type="match status" value="1"/>
</dbReference>
<protein>
    <submittedName>
        <fullName evidence="8">Benzoate 4-monooxygenase cytochrome P450</fullName>
    </submittedName>
</protein>
<dbReference type="GO" id="GO:0016705">
    <property type="term" value="F:oxidoreductase activity, acting on paired donors, with incorporation or reduction of molecular oxygen"/>
    <property type="evidence" value="ECO:0007669"/>
    <property type="project" value="InterPro"/>
</dbReference>
<dbReference type="InterPro" id="IPR002401">
    <property type="entry name" value="Cyt_P450_E_grp-I"/>
</dbReference>